<organism evidence="2 3">
    <name type="scientific">Pelosinus propionicus DSM 13327</name>
    <dbReference type="NCBI Taxonomy" id="1123291"/>
    <lineage>
        <taxon>Bacteria</taxon>
        <taxon>Bacillati</taxon>
        <taxon>Bacillota</taxon>
        <taxon>Negativicutes</taxon>
        <taxon>Selenomonadales</taxon>
        <taxon>Sporomusaceae</taxon>
        <taxon>Pelosinus</taxon>
    </lineage>
</organism>
<gene>
    <name evidence="2" type="ORF">SAMN04490355_102969</name>
</gene>
<reference evidence="3" key="1">
    <citation type="submission" date="2016-10" db="EMBL/GenBank/DDBJ databases">
        <authorList>
            <person name="Varghese N."/>
            <person name="Submissions S."/>
        </authorList>
    </citation>
    <scope>NUCLEOTIDE SEQUENCE [LARGE SCALE GENOMIC DNA]</scope>
    <source>
        <strain evidence="3">DSM 13327</strain>
    </source>
</reference>
<accession>A0A1I4M571</accession>
<name>A0A1I4M571_9FIRM</name>
<dbReference type="OrthoDB" id="1255124at2"/>
<evidence type="ECO:0000259" key="1">
    <source>
        <dbReference type="Pfam" id="PF21781"/>
    </source>
</evidence>
<evidence type="ECO:0000313" key="2">
    <source>
        <dbReference type="EMBL" id="SFL98135.1"/>
    </source>
</evidence>
<sequence length="130" mass="14396">MSENKGEMRPVKSIQEIFDSINNSTGTESYHKFSPIPGFPVITDGVLALAEAADCYWLLAVIGSYQSNSKLDKAFQVWTLNVNTENNSAVVQGYNDTTLIVTQKIPYTDFPPGEVKLYLIDGVILLPSEY</sequence>
<feature type="domain" description="DUF6876" evidence="1">
    <location>
        <begin position="17"/>
        <end position="130"/>
    </location>
</feature>
<evidence type="ECO:0000313" key="3">
    <source>
        <dbReference type="Proteomes" id="UP000199520"/>
    </source>
</evidence>
<dbReference type="Pfam" id="PF21781">
    <property type="entry name" value="DUF6876"/>
    <property type="match status" value="1"/>
</dbReference>
<keyword evidence="3" id="KW-1185">Reference proteome</keyword>
<dbReference type="AlphaFoldDB" id="A0A1I4M571"/>
<dbReference type="InterPro" id="IPR049241">
    <property type="entry name" value="DUF6876"/>
</dbReference>
<protein>
    <recommendedName>
        <fullName evidence="1">DUF6876 domain-containing protein</fullName>
    </recommendedName>
</protein>
<dbReference type="STRING" id="1123291.SAMN04490355_102969"/>
<proteinExistence type="predicted"/>
<dbReference type="Proteomes" id="UP000199520">
    <property type="component" value="Unassembled WGS sequence"/>
</dbReference>
<dbReference type="EMBL" id="FOTS01000029">
    <property type="protein sequence ID" value="SFL98135.1"/>
    <property type="molecule type" value="Genomic_DNA"/>
</dbReference>